<reference evidence="14 15" key="1">
    <citation type="submission" date="2018-10" db="EMBL/GenBank/DDBJ databases">
        <title>Genomic Encyclopedia of Type Strains, Phase IV (KMG-IV): sequencing the most valuable type-strain genomes for metagenomic binning, comparative biology and taxonomic classification.</title>
        <authorList>
            <person name="Goeker M."/>
        </authorList>
    </citation>
    <scope>NUCLEOTIDE SEQUENCE [LARGE SCALE GENOMIC DNA]</scope>
    <source>
        <strain evidence="14 15">DSM 25586</strain>
    </source>
</reference>
<dbReference type="Pfam" id="PF03737">
    <property type="entry name" value="RraA-like"/>
    <property type="match status" value="1"/>
</dbReference>
<feature type="binding site" evidence="13">
    <location>
        <begin position="88"/>
        <end position="91"/>
    </location>
    <ligand>
        <name>substrate</name>
    </ligand>
</feature>
<dbReference type="Gene3D" id="3.50.30.40">
    <property type="entry name" value="Ribonuclease E inhibitor RraA/RraA-like"/>
    <property type="match status" value="1"/>
</dbReference>
<comment type="subunit">
    <text evidence="4">Homotrimer.</text>
</comment>
<dbReference type="GO" id="GO:0047443">
    <property type="term" value="F:4-hydroxy-4-methyl-2-oxoglutarate aldolase activity"/>
    <property type="evidence" value="ECO:0007669"/>
    <property type="project" value="UniProtKB-EC"/>
</dbReference>
<dbReference type="CDD" id="cd16841">
    <property type="entry name" value="RraA_family"/>
    <property type="match status" value="1"/>
</dbReference>
<dbReference type="PANTHER" id="PTHR33254:SF4">
    <property type="entry name" value="4-HYDROXY-4-METHYL-2-OXOGLUTARATE ALDOLASE 3-RELATED"/>
    <property type="match status" value="1"/>
</dbReference>
<dbReference type="EMBL" id="RBIR01000009">
    <property type="protein sequence ID" value="RKR13776.1"/>
    <property type="molecule type" value="Genomic_DNA"/>
</dbReference>
<comment type="cofactor">
    <cofactor evidence="2">
        <name>a divalent metal cation</name>
        <dbReference type="ChEBI" id="CHEBI:60240"/>
    </cofactor>
</comment>
<accession>A0A495EAF8</accession>
<dbReference type="EC" id="4.1.1.112" evidence="6"/>
<evidence type="ECO:0000256" key="12">
    <source>
        <dbReference type="ARBA" id="ARBA00047973"/>
    </source>
</evidence>
<dbReference type="EC" id="4.1.3.17" evidence="5"/>
<comment type="catalytic activity">
    <reaction evidence="1">
        <text>4-hydroxy-4-methyl-2-oxoglutarate = 2 pyruvate</text>
        <dbReference type="Rhea" id="RHEA:22748"/>
        <dbReference type="ChEBI" id="CHEBI:15361"/>
        <dbReference type="ChEBI" id="CHEBI:58276"/>
        <dbReference type="EC" id="4.1.3.17"/>
    </reaction>
</comment>
<gene>
    <name evidence="14" type="ORF">C8D78_3437</name>
</gene>
<dbReference type="AlphaFoldDB" id="A0A495EAF8"/>
<keyword evidence="13" id="KW-0479">Metal-binding</keyword>
<dbReference type="SUPFAM" id="SSF89562">
    <property type="entry name" value="RraA-like"/>
    <property type="match status" value="1"/>
</dbReference>
<evidence type="ECO:0000256" key="3">
    <source>
        <dbReference type="ARBA" id="ARBA00008621"/>
    </source>
</evidence>
<dbReference type="GO" id="GO:0008948">
    <property type="term" value="F:oxaloacetate decarboxylase activity"/>
    <property type="evidence" value="ECO:0007669"/>
    <property type="project" value="UniProtKB-EC"/>
</dbReference>
<comment type="similarity">
    <text evidence="3">Belongs to the class II aldolase/RraA-like family.</text>
</comment>
<evidence type="ECO:0000256" key="8">
    <source>
        <dbReference type="ARBA" id="ARBA00025046"/>
    </source>
</evidence>
<evidence type="ECO:0000256" key="7">
    <source>
        <dbReference type="ARBA" id="ARBA00016549"/>
    </source>
</evidence>
<dbReference type="Proteomes" id="UP000276055">
    <property type="component" value="Unassembled WGS sequence"/>
</dbReference>
<evidence type="ECO:0000256" key="4">
    <source>
        <dbReference type="ARBA" id="ARBA00011233"/>
    </source>
</evidence>
<dbReference type="PANTHER" id="PTHR33254">
    <property type="entry name" value="4-HYDROXY-4-METHYL-2-OXOGLUTARATE ALDOLASE 3-RELATED"/>
    <property type="match status" value="1"/>
</dbReference>
<evidence type="ECO:0000256" key="5">
    <source>
        <dbReference type="ARBA" id="ARBA00012213"/>
    </source>
</evidence>
<feature type="binding site" evidence="13">
    <location>
        <position position="110"/>
    </location>
    <ligand>
        <name>substrate</name>
    </ligand>
</feature>
<keyword evidence="13" id="KW-0460">Magnesium</keyword>
<dbReference type="InterPro" id="IPR036704">
    <property type="entry name" value="RraA/RraA-like_sf"/>
</dbReference>
<organism evidence="14 15">
    <name type="scientific">Arthrobacter oryzae</name>
    <dbReference type="NCBI Taxonomy" id="409290"/>
    <lineage>
        <taxon>Bacteria</taxon>
        <taxon>Bacillati</taxon>
        <taxon>Actinomycetota</taxon>
        <taxon>Actinomycetes</taxon>
        <taxon>Micrococcales</taxon>
        <taxon>Micrococcaceae</taxon>
        <taxon>Arthrobacter</taxon>
    </lineage>
</organism>
<sequence>MNSDQLHRTYLGLSTPHVADACMRIGVPVRSAPAATRPLWAGTHFAGPAVPTRHYGSVDIFLEAINNSEPGDVLVVDNCGRDDEACVGDLIALEAHQAGLAGIVIWGYHRDSAELRTIRLPIVSLGAFPVGPQRLEPRDQDALTQASVGGHTITHNDFVLADDDGTLFIPLADAEAVAATAAAIRDTERNQAALMLHGTPFRTRAHLAAYLTARATDTDLTFREHLRNHGAEIEE</sequence>
<dbReference type="RefSeq" id="WP_120955039.1">
    <property type="nucleotide sequence ID" value="NZ_RBIR01000009.1"/>
</dbReference>
<proteinExistence type="inferred from homology"/>
<evidence type="ECO:0000256" key="6">
    <source>
        <dbReference type="ARBA" id="ARBA00012947"/>
    </source>
</evidence>
<dbReference type="GO" id="GO:0046872">
    <property type="term" value="F:metal ion binding"/>
    <property type="evidence" value="ECO:0007669"/>
    <property type="project" value="UniProtKB-KW"/>
</dbReference>
<evidence type="ECO:0000256" key="9">
    <source>
        <dbReference type="ARBA" id="ARBA00029596"/>
    </source>
</evidence>
<evidence type="ECO:0000256" key="13">
    <source>
        <dbReference type="PIRSR" id="PIRSR605493-1"/>
    </source>
</evidence>
<evidence type="ECO:0000256" key="2">
    <source>
        <dbReference type="ARBA" id="ARBA00001968"/>
    </source>
</evidence>
<protein>
    <recommendedName>
        <fullName evidence="7">Putative 4-hydroxy-4-methyl-2-oxoglutarate aldolase</fullName>
        <ecNumber evidence="6">4.1.1.112</ecNumber>
        <ecNumber evidence="5">4.1.3.17</ecNumber>
    </recommendedName>
    <alternativeName>
        <fullName evidence="11">Oxaloacetate decarboxylase</fullName>
    </alternativeName>
    <alternativeName>
        <fullName evidence="9">Regulator of ribonuclease activity homolog</fullName>
    </alternativeName>
    <alternativeName>
        <fullName evidence="10">RraA-like protein</fullName>
    </alternativeName>
</protein>
<evidence type="ECO:0000256" key="10">
    <source>
        <dbReference type="ARBA" id="ARBA00030169"/>
    </source>
</evidence>
<evidence type="ECO:0000256" key="1">
    <source>
        <dbReference type="ARBA" id="ARBA00001342"/>
    </source>
</evidence>
<comment type="cofactor">
    <cofactor evidence="13">
        <name>Mg(2+)</name>
        <dbReference type="ChEBI" id="CHEBI:18420"/>
    </cofactor>
</comment>
<comment type="function">
    <text evidence="8">Catalyzes the aldol cleavage of 4-hydroxy-4-methyl-2-oxoglutarate (HMG) into 2 molecules of pyruvate. Also contains a secondary oxaloacetate (OAA) decarboxylase activity due to the common pyruvate enolate transition state formed following C-C bond cleavage in the retro-aldol and decarboxylation reactions.</text>
</comment>
<name>A0A495EAF8_9MICC</name>
<feature type="binding site" evidence="13">
    <location>
        <position position="111"/>
    </location>
    <ligand>
        <name>Mg(2+)</name>
        <dbReference type="ChEBI" id="CHEBI:18420"/>
    </ligand>
</feature>
<comment type="catalytic activity">
    <reaction evidence="12">
        <text>oxaloacetate + H(+) = pyruvate + CO2</text>
        <dbReference type="Rhea" id="RHEA:15641"/>
        <dbReference type="ChEBI" id="CHEBI:15361"/>
        <dbReference type="ChEBI" id="CHEBI:15378"/>
        <dbReference type="ChEBI" id="CHEBI:16452"/>
        <dbReference type="ChEBI" id="CHEBI:16526"/>
        <dbReference type="EC" id="4.1.1.112"/>
    </reaction>
</comment>
<comment type="caution">
    <text evidence="14">The sequence shown here is derived from an EMBL/GenBank/DDBJ whole genome shotgun (WGS) entry which is preliminary data.</text>
</comment>
<evidence type="ECO:0000313" key="15">
    <source>
        <dbReference type="Proteomes" id="UP000276055"/>
    </source>
</evidence>
<evidence type="ECO:0000256" key="11">
    <source>
        <dbReference type="ARBA" id="ARBA00032305"/>
    </source>
</evidence>
<dbReference type="OrthoDB" id="943692at2"/>
<evidence type="ECO:0000313" key="14">
    <source>
        <dbReference type="EMBL" id="RKR13776.1"/>
    </source>
</evidence>
<dbReference type="InterPro" id="IPR005493">
    <property type="entry name" value="RraA/RraA-like"/>
</dbReference>